<dbReference type="Pfam" id="PF01614">
    <property type="entry name" value="IclR_C"/>
    <property type="match status" value="1"/>
</dbReference>
<gene>
    <name evidence="6" type="primary">rhmR</name>
    <name evidence="6" type="ORF">CMASS_04195</name>
</gene>
<dbReference type="InterPro" id="IPR050707">
    <property type="entry name" value="HTH_MetabolicPath_Reg"/>
</dbReference>
<dbReference type="Proteomes" id="UP001220064">
    <property type="component" value="Chromosome"/>
</dbReference>
<dbReference type="PANTHER" id="PTHR30136:SF24">
    <property type="entry name" value="HTH-TYPE TRANSCRIPTIONAL REPRESSOR ALLR"/>
    <property type="match status" value="1"/>
</dbReference>
<proteinExistence type="predicted"/>
<feature type="domain" description="HTH iclR-type" evidence="4">
    <location>
        <begin position="8"/>
        <end position="70"/>
    </location>
</feature>
<keyword evidence="2" id="KW-0238">DNA-binding</keyword>
<dbReference type="PROSITE" id="PS51077">
    <property type="entry name" value="HTH_ICLR"/>
    <property type="match status" value="1"/>
</dbReference>
<name>A0ABY7U6H0_9CORY</name>
<evidence type="ECO:0000256" key="2">
    <source>
        <dbReference type="ARBA" id="ARBA00023125"/>
    </source>
</evidence>
<dbReference type="Pfam" id="PF09339">
    <property type="entry name" value="HTH_IclR"/>
    <property type="match status" value="1"/>
</dbReference>
<dbReference type="InterPro" id="IPR036390">
    <property type="entry name" value="WH_DNA-bd_sf"/>
</dbReference>
<dbReference type="Gene3D" id="1.10.10.10">
    <property type="entry name" value="Winged helix-like DNA-binding domain superfamily/Winged helix DNA-binding domain"/>
    <property type="match status" value="1"/>
</dbReference>
<protein>
    <submittedName>
        <fullName evidence="6">HTH-type transcriptional regulator RhmR</fullName>
    </submittedName>
</protein>
<dbReference type="SMART" id="SM00346">
    <property type="entry name" value="HTH_ICLR"/>
    <property type="match status" value="1"/>
</dbReference>
<keyword evidence="3" id="KW-0804">Transcription</keyword>
<dbReference type="SUPFAM" id="SSF55781">
    <property type="entry name" value="GAF domain-like"/>
    <property type="match status" value="1"/>
</dbReference>
<evidence type="ECO:0000259" key="5">
    <source>
        <dbReference type="PROSITE" id="PS51078"/>
    </source>
</evidence>
<dbReference type="InterPro" id="IPR011991">
    <property type="entry name" value="ArsR-like_HTH"/>
</dbReference>
<dbReference type="InterPro" id="IPR014757">
    <property type="entry name" value="Tscrpt_reg_IclR_C"/>
</dbReference>
<feature type="domain" description="IclR-ED" evidence="5">
    <location>
        <begin position="71"/>
        <end position="244"/>
    </location>
</feature>
<accession>A0ABY7U6H0</accession>
<evidence type="ECO:0000313" key="6">
    <source>
        <dbReference type="EMBL" id="WCZ32290.1"/>
    </source>
</evidence>
<evidence type="ECO:0000256" key="1">
    <source>
        <dbReference type="ARBA" id="ARBA00023015"/>
    </source>
</evidence>
<keyword evidence="7" id="KW-1185">Reference proteome</keyword>
<organism evidence="6 7">
    <name type="scientific">Corynebacterium massiliense DSM 45435</name>
    <dbReference type="NCBI Taxonomy" id="1121364"/>
    <lineage>
        <taxon>Bacteria</taxon>
        <taxon>Bacillati</taxon>
        <taxon>Actinomycetota</taxon>
        <taxon>Actinomycetes</taxon>
        <taxon>Mycobacteriales</taxon>
        <taxon>Corynebacteriaceae</taxon>
        <taxon>Corynebacterium</taxon>
    </lineage>
</organism>
<reference evidence="6 7" key="1">
    <citation type="submission" date="2020-10" db="EMBL/GenBank/DDBJ databases">
        <title>Complete genome sequence of Corynebacterium massiliense DSM 45435, type strain of Corynebacterium massiliense.</title>
        <authorList>
            <person name="Busche T."/>
            <person name="Kalinowski J."/>
            <person name="Ruckert C."/>
        </authorList>
    </citation>
    <scope>NUCLEOTIDE SEQUENCE [LARGE SCALE GENOMIC DNA]</scope>
    <source>
        <strain evidence="6 7">DSM 45435</strain>
    </source>
</reference>
<dbReference type="PROSITE" id="PS51078">
    <property type="entry name" value="ICLR_ED"/>
    <property type="match status" value="1"/>
</dbReference>
<dbReference type="EMBL" id="CP063189">
    <property type="protein sequence ID" value="WCZ32290.1"/>
    <property type="molecule type" value="Genomic_DNA"/>
</dbReference>
<dbReference type="Gene3D" id="3.30.450.40">
    <property type="match status" value="1"/>
</dbReference>
<evidence type="ECO:0000256" key="3">
    <source>
        <dbReference type="ARBA" id="ARBA00023163"/>
    </source>
</evidence>
<dbReference type="PANTHER" id="PTHR30136">
    <property type="entry name" value="HELIX-TURN-HELIX TRANSCRIPTIONAL REGULATOR, ICLR FAMILY"/>
    <property type="match status" value="1"/>
</dbReference>
<dbReference type="SUPFAM" id="SSF46785">
    <property type="entry name" value="Winged helix' DNA-binding domain"/>
    <property type="match status" value="1"/>
</dbReference>
<keyword evidence="1" id="KW-0805">Transcription regulation</keyword>
<sequence>MGVSSSRVPAARKALEILLLLSRIDVPVSAARIRSELDLPRSTTYHLLNELMDAGFVARVEANNTYGLGLAAYEMASAYSTQQPLARLANRPLHQLAEFFGGSGHLSRLSGTEIVYLLEVRPPGAVSLVTDVGVRLPALRTASGKAMLAHLPEVEARAVFATSGSGGSLREFQAELREIRARGWASEKQEVSAGQSSVAVPIVDHLQRPAAALAVTFSAAGEVPHGGIAKLQHTAAAISRKMYGHTGG</sequence>
<evidence type="ECO:0000313" key="7">
    <source>
        <dbReference type="Proteomes" id="UP001220064"/>
    </source>
</evidence>
<dbReference type="InterPro" id="IPR029016">
    <property type="entry name" value="GAF-like_dom_sf"/>
</dbReference>
<evidence type="ECO:0000259" key="4">
    <source>
        <dbReference type="PROSITE" id="PS51077"/>
    </source>
</evidence>
<dbReference type="InterPro" id="IPR036388">
    <property type="entry name" value="WH-like_DNA-bd_sf"/>
</dbReference>
<dbReference type="CDD" id="cd00090">
    <property type="entry name" value="HTH_ARSR"/>
    <property type="match status" value="1"/>
</dbReference>
<dbReference type="InterPro" id="IPR005471">
    <property type="entry name" value="Tscrpt_reg_IclR_N"/>
</dbReference>